<dbReference type="PANTHER" id="PTHR18945">
    <property type="entry name" value="NEUROTRANSMITTER GATED ION CHANNEL"/>
    <property type="match status" value="1"/>
</dbReference>
<dbReference type="GO" id="GO:0005230">
    <property type="term" value="F:extracellular ligand-gated monoatomic ion channel activity"/>
    <property type="evidence" value="ECO:0007669"/>
    <property type="project" value="InterPro"/>
</dbReference>
<evidence type="ECO:0000256" key="1">
    <source>
        <dbReference type="SAM" id="Phobius"/>
    </source>
</evidence>
<dbReference type="GO" id="GO:0004888">
    <property type="term" value="F:transmembrane signaling receptor activity"/>
    <property type="evidence" value="ECO:0007669"/>
    <property type="project" value="InterPro"/>
</dbReference>
<keyword evidence="1" id="KW-0472">Membrane</keyword>
<feature type="domain" description="Neurotransmitter-gated ion-channel ligand-binding" evidence="2">
    <location>
        <begin position="2"/>
        <end position="135"/>
    </location>
</feature>
<feature type="transmembrane region" description="Helical" evidence="1">
    <location>
        <begin position="138"/>
        <end position="161"/>
    </location>
</feature>
<dbReference type="InterPro" id="IPR006202">
    <property type="entry name" value="Neur_chan_lig-bd"/>
</dbReference>
<keyword evidence="4" id="KW-1185">Reference proteome</keyword>
<dbReference type="EMBL" id="JAHLQT010026066">
    <property type="protein sequence ID" value="KAG7163898.1"/>
    <property type="molecule type" value="Genomic_DNA"/>
</dbReference>
<dbReference type="InterPro" id="IPR006201">
    <property type="entry name" value="Neur_channel"/>
</dbReference>
<evidence type="ECO:0000313" key="4">
    <source>
        <dbReference type="Proteomes" id="UP000747542"/>
    </source>
</evidence>
<dbReference type="GO" id="GO:0016020">
    <property type="term" value="C:membrane"/>
    <property type="evidence" value="ECO:0007669"/>
    <property type="project" value="InterPro"/>
</dbReference>
<evidence type="ECO:0000259" key="2">
    <source>
        <dbReference type="Pfam" id="PF02931"/>
    </source>
</evidence>
<sequence>MSPKEIWMPDLRLYNRRKQESDSTLTLVYPDGRVLYAPPAKLRASCVTDLTYWPHDKHNCSIVLGSWVHHGHTLDLRLVAKEVKVDVPEVDGPDGPLSRSEWKVEAGNITRRQNSYECCPEPYVSLWVTLILVRDAPAFAWIIKIPVAGMCILTVVLFLLPPGAGEKLVFGGLCLILDLLFIAYTSNVVSHAYSHPTH</sequence>
<dbReference type="Pfam" id="PF02931">
    <property type="entry name" value="Neur_chan_LBD"/>
    <property type="match status" value="1"/>
</dbReference>
<gene>
    <name evidence="3" type="primary">Acha1-L1</name>
    <name evidence="3" type="ORF">Hamer_G020813</name>
</gene>
<comment type="caution">
    <text evidence="3">The sequence shown here is derived from an EMBL/GenBank/DDBJ whole genome shotgun (WGS) entry which is preliminary data.</text>
</comment>
<feature type="non-terminal residue" evidence="3">
    <location>
        <position position="1"/>
    </location>
</feature>
<dbReference type="Gene3D" id="2.70.170.10">
    <property type="entry name" value="Neurotransmitter-gated ion-channel ligand-binding domain"/>
    <property type="match status" value="1"/>
</dbReference>
<name>A0A8J5MTX9_HOMAM</name>
<dbReference type="SUPFAM" id="SSF63712">
    <property type="entry name" value="Nicotinic receptor ligand binding domain-like"/>
    <property type="match status" value="1"/>
</dbReference>
<dbReference type="AlphaFoldDB" id="A0A8J5MTX9"/>
<accession>A0A8J5MTX9</accession>
<dbReference type="Proteomes" id="UP000747542">
    <property type="component" value="Unassembled WGS sequence"/>
</dbReference>
<evidence type="ECO:0000313" key="3">
    <source>
        <dbReference type="EMBL" id="KAG7163898.1"/>
    </source>
</evidence>
<proteinExistence type="predicted"/>
<reference evidence="3" key="1">
    <citation type="journal article" date="2021" name="Sci. Adv.">
        <title>The American lobster genome reveals insights on longevity, neural, and immune adaptations.</title>
        <authorList>
            <person name="Polinski J.M."/>
            <person name="Zimin A.V."/>
            <person name="Clark K.F."/>
            <person name="Kohn A.B."/>
            <person name="Sadowski N."/>
            <person name="Timp W."/>
            <person name="Ptitsyn A."/>
            <person name="Khanna P."/>
            <person name="Romanova D.Y."/>
            <person name="Williams P."/>
            <person name="Greenwood S.J."/>
            <person name="Moroz L.L."/>
            <person name="Walt D.R."/>
            <person name="Bodnar A.G."/>
        </authorList>
    </citation>
    <scope>NUCLEOTIDE SEQUENCE</scope>
    <source>
        <strain evidence="3">GMGI-L3</strain>
    </source>
</reference>
<keyword evidence="1" id="KW-0812">Transmembrane</keyword>
<feature type="transmembrane region" description="Helical" evidence="1">
    <location>
        <begin position="168"/>
        <end position="186"/>
    </location>
</feature>
<organism evidence="3 4">
    <name type="scientific">Homarus americanus</name>
    <name type="common">American lobster</name>
    <dbReference type="NCBI Taxonomy" id="6706"/>
    <lineage>
        <taxon>Eukaryota</taxon>
        <taxon>Metazoa</taxon>
        <taxon>Ecdysozoa</taxon>
        <taxon>Arthropoda</taxon>
        <taxon>Crustacea</taxon>
        <taxon>Multicrustacea</taxon>
        <taxon>Malacostraca</taxon>
        <taxon>Eumalacostraca</taxon>
        <taxon>Eucarida</taxon>
        <taxon>Decapoda</taxon>
        <taxon>Pleocyemata</taxon>
        <taxon>Astacidea</taxon>
        <taxon>Nephropoidea</taxon>
        <taxon>Nephropidae</taxon>
        <taxon>Homarus</taxon>
    </lineage>
</organism>
<keyword evidence="3" id="KW-0675">Receptor</keyword>
<keyword evidence="1" id="KW-1133">Transmembrane helix</keyword>
<protein>
    <submittedName>
        <fullName evidence="3">Acetylcholine receptor subunit alpha 1-like 1</fullName>
    </submittedName>
</protein>
<dbReference type="InterPro" id="IPR036734">
    <property type="entry name" value="Neur_chan_lig-bd_sf"/>
</dbReference>